<accession>A0A2P2KME2</accession>
<proteinExistence type="predicted"/>
<name>A0A2P2KME2_RHIMU</name>
<reference evidence="1" key="1">
    <citation type="submission" date="2018-02" db="EMBL/GenBank/DDBJ databases">
        <title>Rhizophora mucronata_Transcriptome.</title>
        <authorList>
            <person name="Meera S.P."/>
            <person name="Sreeshan A."/>
            <person name="Augustine A."/>
        </authorList>
    </citation>
    <scope>NUCLEOTIDE SEQUENCE</scope>
    <source>
        <tissue evidence="1">Leaf</tissue>
    </source>
</reference>
<protein>
    <submittedName>
        <fullName evidence="1">Delta14-sterol reductase</fullName>
    </submittedName>
</protein>
<organism evidence="1">
    <name type="scientific">Rhizophora mucronata</name>
    <name type="common">Asiatic mangrove</name>
    <dbReference type="NCBI Taxonomy" id="61149"/>
    <lineage>
        <taxon>Eukaryota</taxon>
        <taxon>Viridiplantae</taxon>
        <taxon>Streptophyta</taxon>
        <taxon>Embryophyta</taxon>
        <taxon>Tracheophyta</taxon>
        <taxon>Spermatophyta</taxon>
        <taxon>Magnoliopsida</taxon>
        <taxon>eudicotyledons</taxon>
        <taxon>Gunneridae</taxon>
        <taxon>Pentapetalae</taxon>
        <taxon>rosids</taxon>
        <taxon>fabids</taxon>
        <taxon>Malpighiales</taxon>
        <taxon>Rhizophoraceae</taxon>
        <taxon>Rhizophora</taxon>
    </lineage>
</organism>
<evidence type="ECO:0000313" key="1">
    <source>
        <dbReference type="EMBL" id="MBX06901.1"/>
    </source>
</evidence>
<dbReference type="EMBL" id="GGEC01026417">
    <property type="protein sequence ID" value="MBX06901.1"/>
    <property type="molecule type" value="Transcribed_RNA"/>
</dbReference>
<sequence>MTQKGILQERQQRAQMICLSFPQMKCAVCETGIAGDACNEYNVC</sequence>
<dbReference type="AlphaFoldDB" id="A0A2P2KME2"/>